<dbReference type="GO" id="GO:0031145">
    <property type="term" value="P:anaphase-promoting complex-dependent catabolic process"/>
    <property type="evidence" value="ECO:0007669"/>
    <property type="project" value="InterPro"/>
</dbReference>
<organism evidence="2 3">
    <name type="scientific">Lasiodiplodia hormozganensis</name>
    <dbReference type="NCBI Taxonomy" id="869390"/>
    <lineage>
        <taxon>Eukaryota</taxon>
        <taxon>Fungi</taxon>
        <taxon>Dikarya</taxon>
        <taxon>Ascomycota</taxon>
        <taxon>Pezizomycotina</taxon>
        <taxon>Dothideomycetes</taxon>
        <taxon>Dothideomycetes incertae sedis</taxon>
        <taxon>Botryosphaeriales</taxon>
        <taxon>Botryosphaeriaceae</taxon>
        <taxon>Lasiodiplodia</taxon>
    </lineage>
</organism>
<feature type="compositionally biased region" description="Basic and acidic residues" evidence="1">
    <location>
        <begin position="135"/>
        <end position="153"/>
    </location>
</feature>
<feature type="region of interest" description="Disordered" evidence="1">
    <location>
        <begin position="265"/>
        <end position="411"/>
    </location>
</feature>
<dbReference type="GO" id="GO:0005680">
    <property type="term" value="C:anaphase-promoting complex"/>
    <property type="evidence" value="ECO:0007669"/>
    <property type="project" value="InterPro"/>
</dbReference>
<dbReference type="Proteomes" id="UP001175001">
    <property type="component" value="Unassembled WGS sequence"/>
</dbReference>
<protein>
    <recommendedName>
        <fullName evidence="4">Replicase polyprotein 1a</fullName>
    </recommendedName>
</protein>
<comment type="caution">
    <text evidence="2">The sequence shown here is derived from an EMBL/GenBank/DDBJ whole genome shotgun (WGS) entry which is preliminary data.</text>
</comment>
<feature type="region of interest" description="Disordered" evidence="1">
    <location>
        <begin position="127"/>
        <end position="253"/>
    </location>
</feature>
<feature type="compositionally biased region" description="Acidic residues" evidence="1">
    <location>
        <begin position="184"/>
        <end position="224"/>
    </location>
</feature>
<name>A0AA39YCN8_9PEZI</name>
<reference evidence="2" key="1">
    <citation type="submission" date="2023-06" db="EMBL/GenBank/DDBJ databases">
        <title>Multi-omics analyses reveal the molecular pathogenesis toolkit of Lasiodiplodia hormozganensis, a cross-kingdom pathogen.</title>
        <authorList>
            <person name="Felix C."/>
            <person name="Meneses R."/>
            <person name="Goncalves M.F.M."/>
            <person name="Tilleman L."/>
            <person name="Duarte A.S."/>
            <person name="Jorrin-Novo J.V."/>
            <person name="Van De Peer Y."/>
            <person name="Deforce D."/>
            <person name="Van Nieuwerburgh F."/>
            <person name="Esteves A.C."/>
            <person name="Alves A."/>
        </authorList>
    </citation>
    <scope>NUCLEOTIDE SEQUENCE</scope>
    <source>
        <strain evidence="2">CBS 339.90</strain>
    </source>
</reference>
<evidence type="ECO:0000256" key="1">
    <source>
        <dbReference type="SAM" id="MobiDB-lite"/>
    </source>
</evidence>
<evidence type="ECO:0008006" key="4">
    <source>
        <dbReference type="Google" id="ProtNLM"/>
    </source>
</evidence>
<dbReference type="AlphaFoldDB" id="A0AA39YCN8"/>
<evidence type="ECO:0000313" key="3">
    <source>
        <dbReference type="Proteomes" id="UP001175001"/>
    </source>
</evidence>
<proteinExistence type="predicted"/>
<evidence type="ECO:0000313" key="2">
    <source>
        <dbReference type="EMBL" id="KAK0650218.1"/>
    </source>
</evidence>
<dbReference type="InterPro" id="IPR008402">
    <property type="entry name" value="APC_su15/mnd2"/>
</dbReference>
<dbReference type="EMBL" id="JAUJDW010000038">
    <property type="protein sequence ID" value="KAK0650218.1"/>
    <property type="molecule type" value="Genomic_DNA"/>
</dbReference>
<feature type="region of interest" description="Disordered" evidence="1">
    <location>
        <begin position="18"/>
        <end position="61"/>
    </location>
</feature>
<accession>A0AA39YCN8</accession>
<feature type="compositionally biased region" description="Acidic residues" evidence="1">
    <location>
        <begin position="271"/>
        <end position="285"/>
    </location>
</feature>
<sequence>MLSLPLIVPHDDHSIWHYSSPHLRPNPPSPTNASAPSQPPDGSMNGAAHHHMHRRSNQGPRSSALAALLHDENMIEQRKLNVRRFGAGWIRPPGIAKTYQAAMDEAAEREEQELLARREAAMMELANAQEQEEEEARRREMIERGLAEERGEAAEGEDEEGEADLDAEVPDLDADIPEGSLGDGSEEEEDEDEEDEDEDDDEEVDEDDEDDEDEEEAVTEEEVTGDVTHDVTFNEESMYGDASLLGEEHNEDVENAQQWVAREEAEMAGDLQDERDLDDDIPEAGEYEHTDTEIEDITEEDLHNSSFNASSRSTRLRSRSSRRGVAAMSRFENTGPFGSGAGGARQATGVPAFNINRRSLRGSFHSDGPSSLLGDESSFLESSPNAGRGLGRGAPSWMQPPPRPNWRRGPR</sequence>
<keyword evidence="3" id="KW-1185">Reference proteome</keyword>
<gene>
    <name evidence="2" type="ORF">DIS24_g7001</name>
</gene>
<dbReference type="Pfam" id="PF05841">
    <property type="entry name" value="Apc15p"/>
    <property type="match status" value="1"/>
</dbReference>
<feature type="compositionally biased region" description="Acidic residues" evidence="1">
    <location>
        <begin position="154"/>
        <end position="176"/>
    </location>
</feature>